<evidence type="ECO:0000256" key="1">
    <source>
        <dbReference type="ARBA" id="ARBA00022679"/>
    </source>
</evidence>
<evidence type="ECO:0000256" key="2">
    <source>
        <dbReference type="ARBA" id="ARBA00022741"/>
    </source>
</evidence>
<keyword evidence="5" id="KW-1133">Transmembrane helix</keyword>
<evidence type="ECO:0000256" key="3">
    <source>
        <dbReference type="ARBA" id="ARBA00022777"/>
    </source>
</evidence>
<dbReference type="Pfam" id="PF00069">
    <property type="entry name" value="Pkinase"/>
    <property type="match status" value="1"/>
</dbReference>
<sequence length="478" mass="50646">MELVGGESLRDRIRRGPLPIAEALAIARDTAGALALAHRRGIAHRDVKPENLMFDEDGAIKLMDFGLARVVAAARITMTGSTLGTAAYMAPESTRGATGPPADVFALGVVLHEMLAGGLPFAGDSPLALMYVIANEPPKPVRDARPDVPDAVAALIARMLEKDPDARLDATTIARELAVLTDAPLPPAPGDTVELEAVPVGSPERALAPTMDARRPRRAAPWILGFGLLLAVVAGLVPLAPRRGGSHPPAETAIALNNRGYDRMRHDSLGAARADFEAALHQDGHYEPAMLNLATLLRQTGDPSRATALYDSVLGEHPRDPKLAAGAHDGLAEVAMSDAAYASAIDHYRSAMALDSANAGYANNFAYALIQAGRTDEADAALRVALRRFPGVAALYKNAALIEFTRGHYMRTLGIVNQGLALDRTMAAGWSIRARAEARLGRLTDARADRDRFAALDTTRAARGEIDAEIAAAPKRPQ</sequence>
<keyword evidence="4" id="KW-0067">ATP-binding</keyword>
<reference evidence="7" key="1">
    <citation type="submission" date="2020-07" db="EMBL/GenBank/DDBJ databases">
        <title>Huge and variable diversity of episymbiotic CPR bacteria and DPANN archaea in groundwater ecosystems.</title>
        <authorList>
            <person name="He C.Y."/>
            <person name="Keren R."/>
            <person name="Whittaker M."/>
            <person name="Farag I.F."/>
            <person name="Doudna J."/>
            <person name="Cate J.H.D."/>
            <person name="Banfield J.F."/>
        </authorList>
    </citation>
    <scope>NUCLEOTIDE SEQUENCE</scope>
    <source>
        <strain evidence="7">NC_groundwater_928_Pr1_S-0.2um_72_17</strain>
    </source>
</reference>
<feature type="transmembrane region" description="Helical" evidence="5">
    <location>
        <begin position="219"/>
        <end position="240"/>
    </location>
</feature>
<dbReference type="SMART" id="SM00220">
    <property type="entry name" value="S_TKc"/>
    <property type="match status" value="1"/>
</dbReference>
<dbReference type="Gene3D" id="1.25.40.10">
    <property type="entry name" value="Tetratricopeptide repeat domain"/>
    <property type="match status" value="1"/>
</dbReference>
<dbReference type="Proteomes" id="UP000807850">
    <property type="component" value="Unassembled WGS sequence"/>
</dbReference>
<dbReference type="SMART" id="SM00028">
    <property type="entry name" value="TPR"/>
    <property type="match status" value="5"/>
</dbReference>
<dbReference type="InterPro" id="IPR008271">
    <property type="entry name" value="Ser/Thr_kinase_AS"/>
</dbReference>
<comment type="caution">
    <text evidence="7">The sequence shown here is derived from an EMBL/GenBank/DDBJ whole genome shotgun (WGS) entry which is preliminary data.</text>
</comment>
<dbReference type="InterPro" id="IPR011990">
    <property type="entry name" value="TPR-like_helical_dom_sf"/>
</dbReference>
<dbReference type="InterPro" id="IPR011009">
    <property type="entry name" value="Kinase-like_dom_sf"/>
</dbReference>
<name>A0A9D6QKI9_UNCEI</name>
<evidence type="ECO:0000313" key="8">
    <source>
        <dbReference type="Proteomes" id="UP000807850"/>
    </source>
</evidence>
<evidence type="ECO:0000256" key="4">
    <source>
        <dbReference type="ARBA" id="ARBA00022840"/>
    </source>
</evidence>
<dbReference type="SUPFAM" id="SSF56112">
    <property type="entry name" value="Protein kinase-like (PK-like)"/>
    <property type="match status" value="1"/>
</dbReference>
<keyword evidence="5" id="KW-0812">Transmembrane</keyword>
<dbReference type="GO" id="GO:0004674">
    <property type="term" value="F:protein serine/threonine kinase activity"/>
    <property type="evidence" value="ECO:0007669"/>
    <property type="project" value="TreeGrafter"/>
</dbReference>
<feature type="domain" description="Protein kinase" evidence="6">
    <location>
        <begin position="1"/>
        <end position="180"/>
    </location>
</feature>
<dbReference type="Gene3D" id="1.10.510.10">
    <property type="entry name" value="Transferase(Phosphotransferase) domain 1"/>
    <property type="match status" value="1"/>
</dbReference>
<dbReference type="Pfam" id="PF14559">
    <property type="entry name" value="TPR_19"/>
    <property type="match status" value="1"/>
</dbReference>
<protein>
    <submittedName>
        <fullName evidence="7">Protein kinase</fullName>
    </submittedName>
</protein>
<dbReference type="InterPro" id="IPR000719">
    <property type="entry name" value="Prot_kinase_dom"/>
</dbReference>
<keyword evidence="2" id="KW-0547">Nucleotide-binding</keyword>
<evidence type="ECO:0000259" key="6">
    <source>
        <dbReference type="PROSITE" id="PS50011"/>
    </source>
</evidence>
<dbReference type="PANTHER" id="PTHR43289">
    <property type="entry name" value="MITOGEN-ACTIVATED PROTEIN KINASE KINASE KINASE 20-RELATED"/>
    <property type="match status" value="1"/>
</dbReference>
<dbReference type="EMBL" id="JACQAY010000271">
    <property type="protein sequence ID" value="MBI3540246.1"/>
    <property type="molecule type" value="Genomic_DNA"/>
</dbReference>
<keyword evidence="3 7" id="KW-0418">Kinase</keyword>
<dbReference type="GO" id="GO:0005524">
    <property type="term" value="F:ATP binding"/>
    <property type="evidence" value="ECO:0007669"/>
    <property type="project" value="UniProtKB-KW"/>
</dbReference>
<evidence type="ECO:0000256" key="5">
    <source>
        <dbReference type="SAM" id="Phobius"/>
    </source>
</evidence>
<dbReference type="SUPFAM" id="SSF48452">
    <property type="entry name" value="TPR-like"/>
    <property type="match status" value="1"/>
</dbReference>
<gene>
    <name evidence="7" type="ORF">HY076_08240</name>
</gene>
<keyword evidence="5" id="KW-0472">Membrane</keyword>
<keyword evidence="1" id="KW-0808">Transferase</keyword>
<accession>A0A9D6QKI9</accession>
<dbReference type="PROSITE" id="PS00108">
    <property type="entry name" value="PROTEIN_KINASE_ST"/>
    <property type="match status" value="1"/>
</dbReference>
<dbReference type="PROSITE" id="PS50011">
    <property type="entry name" value="PROTEIN_KINASE_DOM"/>
    <property type="match status" value="1"/>
</dbReference>
<proteinExistence type="predicted"/>
<evidence type="ECO:0000313" key="7">
    <source>
        <dbReference type="EMBL" id="MBI3540246.1"/>
    </source>
</evidence>
<organism evidence="7 8">
    <name type="scientific">Eiseniibacteriota bacterium</name>
    <dbReference type="NCBI Taxonomy" id="2212470"/>
    <lineage>
        <taxon>Bacteria</taxon>
        <taxon>Candidatus Eiseniibacteriota</taxon>
    </lineage>
</organism>
<dbReference type="CDD" id="cd14014">
    <property type="entry name" value="STKc_PknB_like"/>
    <property type="match status" value="1"/>
</dbReference>
<dbReference type="AlphaFoldDB" id="A0A9D6QKI9"/>
<dbReference type="PANTHER" id="PTHR43289:SF6">
    <property type="entry name" value="SERINE_THREONINE-PROTEIN KINASE NEKL-3"/>
    <property type="match status" value="1"/>
</dbReference>
<dbReference type="InterPro" id="IPR019734">
    <property type="entry name" value="TPR_rpt"/>
</dbReference>